<evidence type="ECO:0000259" key="5">
    <source>
        <dbReference type="PROSITE" id="PS50043"/>
    </source>
</evidence>
<dbReference type="Pfam" id="PF00196">
    <property type="entry name" value="GerE"/>
    <property type="match status" value="1"/>
</dbReference>
<dbReference type="PANTHER" id="PTHR44688:SF16">
    <property type="entry name" value="DNA-BINDING TRANSCRIPTIONAL ACTIVATOR DEVR_DOSR"/>
    <property type="match status" value="1"/>
</dbReference>
<feature type="non-terminal residue" evidence="6">
    <location>
        <position position="1"/>
    </location>
</feature>
<dbReference type="RefSeq" id="WP_380233184.1">
    <property type="nucleotide sequence ID" value="NZ_JBHTAJ010000145.1"/>
</dbReference>
<dbReference type="EMBL" id="JBHTAJ010000145">
    <property type="protein sequence ID" value="MFC7185095.1"/>
    <property type="molecule type" value="Genomic_DNA"/>
</dbReference>
<organism evidence="6 7">
    <name type="scientific">Kitasatospora paranensis</name>
    <dbReference type="NCBI Taxonomy" id="258053"/>
    <lineage>
        <taxon>Bacteria</taxon>
        <taxon>Bacillati</taxon>
        <taxon>Actinomycetota</taxon>
        <taxon>Actinomycetes</taxon>
        <taxon>Kitasatosporales</taxon>
        <taxon>Streptomycetaceae</taxon>
        <taxon>Kitasatospora</taxon>
    </lineage>
</organism>
<dbReference type="Proteomes" id="UP001596435">
    <property type="component" value="Unassembled WGS sequence"/>
</dbReference>
<evidence type="ECO:0000256" key="2">
    <source>
        <dbReference type="ARBA" id="ARBA00023125"/>
    </source>
</evidence>
<name>A0ABW2GBJ5_9ACTN</name>
<evidence type="ECO:0000256" key="3">
    <source>
        <dbReference type="ARBA" id="ARBA00023163"/>
    </source>
</evidence>
<dbReference type="PROSITE" id="PS50043">
    <property type="entry name" value="HTH_LUXR_2"/>
    <property type="match status" value="1"/>
</dbReference>
<dbReference type="CDD" id="cd06170">
    <property type="entry name" value="LuxR_C_like"/>
    <property type="match status" value="1"/>
</dbReference>
<keyword evidence="7" id="KW-1185">Reference proteome</keyword>
<proteinExistence type="predicted"/>
<feature type="domain" description="HTH luxR-type" evidence="5">
    <location>
        <begin position="59"/>
        <end position="124"/>
    </location>
</feature>
<keyword evidence="2" id="KW-0238">DNA-binding</keyword>
<evidence type="ECO:0000313" key="7">
    <source>
        <dbReference type="Proteomes" id="UP001596435"/>
    </source>
</evidence>
<dbReference type="PANTHER" id="PTHR44688">
    <property type="entry name" value="DNA-BINDING TRANSCRIPTIONAL ACTIVATOR DEVR_DOSR"/>
    <property type="match status" value="1"/>
</dbReference>
<dbReference type="SUPFAM" id="SSF46894">
    <property type="entry name" value="C-terminal effector domain of the bipartite response regulators"/>
    <property type="match status" value="1"/>
</dbReference>
<evidence type="ECO:0000313" key="6">
    <source>
        <dbReference type="EMBL" id="MFC7185095.1"/>
    </source>
</evidence>
<evidence type="ECO:0000256" key="1">
    <source>
        <dbReference type="ARBA" id="ARBA00023015"/>
    </source>
</evidence>
<accession>A0ABW2GBJ5</accession>
<dbReference type="InterPro" id="IPR000792">
    <property type="entry name" value="Tscrpt_reg_LuxR_C"/>
</dbReference>
<protein>
    <submittedName>
        <fullName evidence="6">LuxR C-terminal-related transcriptional regulator</fullName>
    </submittedName>
</protein>
<dbReference type="Gene3D" id="1.10.10.10">
    <property type="entry name" value="Winged helix-like DNA-binding domain superfamily/Winged helix DNA-binding domain"/>
    <property type="match status" value="1"/>
</dbReference>
<reference evidence="7" key="1">
    <citation type="journal article" date="2019" name="Int. J. Syst. Evol. Microbiol.">
        <title>The Global Catalogue of Microorganisms (GCM) 10K type strain sequencing project: providing services to taxonomists for standard genome sequencing and annotation.</title>
        <authorList>
            <consortium name="The Broad Institute Genomics Platform"/>
            <consortium name="The Broad Institute Genome Sequencing Center for Infectious Disease"/>
            <person name="Wu L."/>
            <person name="Ma J."/>
        </authorList>
    </citation>
    <scope>NUCLEOTIDE SEQUENCE [LARGE SCALE GENOMIC DNA]</scope>
    <source>
        <strain evidence="7">CGMCC 1.12859</strain>
    </source>
</reference>
<keyword evidence="1" id="KW-0805">Transcription regulation</keyword>
<gene>
    <name evidence="6" type="ORF">ACFQMG_36665</name>
</gene>
<evidence type="ECO:0000256" key="4">
    <source>
        <dbReference type="SAM" id="MobiDB-lite"/>
    </source>
</evidence>
<dbReference type="SMART" id="SM00421">
    <property type="entry name" value="HTH_LUXR"/>
    <property type="match status" value="1"/>
</dbReference>
<sequence>ESAAAAGQRDEAAGQLRAAAAVGAGRGDRHLAAEAAHLAERAHLALAEDAPRQRPALPAPEQALGLTPRELDVLQLLTLGRTNRQVAQELYISPKTASVHVSNILAKLGVAGRGEAAAVAHRLRLFGPDGR</sequence>
<dbReference type="InterPro" id="IPR036388">
    <property type="entry name" value="WH-like_DNA-bd_sf"/>
</dbReference>
<keyword evidence="3" id="KW-0804">Transcription</keyword>
<dbReference type="PRINTS" id="PR00038">
    <property type="entry name" value="HTHLUXR"/>
</dbReference>
<feature type="region of interest" description="Disordered" evidence="4">
    <location>
        <begin position="1"/>
        <end position="20"/>
    </location>
</feature>
<comment type="caution">
    <text evidence="6">The sequence shown here is derived from an EMBL/GenBank/DDBJ whole genome shotgun (WGS) entry which is preliminary data.</text>
</comment>
<dbReference type="InterPro" id="IPR016032">
    <property type="entry name" value="Sig_transdc_resp-reg_C-effctor"/>
</dbReference>